<keyword evidence="3" id="KW-1185">Reference proteome</keyword>
<comment type="caution">
    <text evidence="2">The sequence shown here is derived from an EMBL/GenBank/DDBJ whole genome shotgun (WGS) entry which is preliminary data.</text>
</comment>
<evidence type="ECO:0000313" key="2">
    <source>
        <dbReference type="EMBL" id="KAG7153792.1"/>
    </source>
</evidence>
<keyword evidence="1" id="KW-0472">Membrane</keyword>
<accession>A0A8J5J5N9</accession>
<feature type="transmembrane region" description="Helical" evidence="1">
    <location>
        <begin position="27"/>
        <end position="46"/>
    </location>
</feature>
<proteinExistence type="predicted"/>
<dbReference type="EMBL" id="JAHLQT010046319">
    <property type="protein sequence ID" value="KAG7153792.1"/>
    <property type="molecule type" value="Genomic_DNA"/>
</dbReference>
<evidence type="ECO:0000256" key="1">
    <source>
        <dbReference type="SAM" id="Phobius"/>
    </source>
</evidence>
<evidence type="ECO:0000313" key="3">
    <source>
        <dbReference type="Proteomes" id="UP000747542"/>
    </source>
</evidence>
<protein>
    <submittedName>
        <fullName evidence="2">Uncharacterized protein</fullName>
    </submittedName>
</protein>
<keyword evidence="1" id="KW-0812">Transmembrane</keyword>
<gene>
    <name evidence="2" type="ORF">Hamer_G009480</name>
</gene>
<keyword evidence="1" id="KW-1133">Transmembrane helix</keyword>
<organism evidence="2 3">
    <name type="scientific">Homarus americanus</name>
    <name type="common">American lobster</name>
    <dbReference type="NCBI Taxonomy" id="6706"/>
    <lineage>
        <taxon>Eukaryota</taxon>
        <taxon>Metazoa</taxon>
        <taxon>Ecdysozoa</taxon>
        <taxon>Arthropoda</taxon>
        <taxon>Crustacea</taxon>
        <taxon>Multicrustacea</taxon>
        <taxon>Malacostraca</taxon>
        <taxon>Eumalacostraca</taxon>
        <taxon>Eucarida</taxon>
        <taxon>Decapoda</taxon>
        <taxon>Pleocyemata</taxon>
        <taxon>Astacidea</taxon>
        <taxon>Nephropoidea</taxon>
        <taxon>Nephropidae</taxon>
        <taxon>Homarus</taxon>
    </lineage>
</organism>
<dbReference type="Proteomes" id="UP000747542">
    <property type="component" value="Unassembled WGS sequence"/>
</dbReference>
<name>A0A8J5J5N9_HOMAM</name>
<sequence>MIEESPGHVLTEYLLYLLHNVGNGPPSVFLLCLPPCLWTILVNLSFRSTTPQFTLILSVPHLQSLQCFLPPVLLTSDVAFG</sequence>
<dbReference type="AlphaFoldDB" id="A0A8J5J5N9"/>
<reference evidence="2" key="1">
    <citation type="journal article" date="2021" name="Sci. Adv.">
        <title>The American lobster genome reveals insights on longevity, neural, and immune adaptations.</title>
        <authorList>
            <person name="Polinski J.M."/>
            <person name="Zimin A.V."/>
            <person name="Clark K.F."/>
            <person name="Kohn A.B."/>
            <person name="Sadowski N."/>
            <person name="Timp W."/>
            <person name="Ptitsyn A."/>
            <person name="Khanna P."/>
            <person name="Romanova D.Y."/>
            <person name="Williams P."/>
            <person name="Greenwood S.J."/>
            <person name="Moroz L.L."/>
            <person name="Walt D.R."/>
            <person name="Bodnar A.G."/>
        </authorList>
    </citation>
    <scope>NUCLEOTIDE SEQUENCE</scope>
    <source>
        <strain evidence="2">GMGI-L3</strain>
    </source>
</reference>